<dbReference type="EMBL" id="VCKX01000351">
    <property type="protein sequence ID" value="TMR17956.1"/>
    <property type="molecule type" value="Genomic_DNA"/>
</dbReference>
<dbReference type="AlphaFoldDB" id="A0A5S4FFX7"/>
<comment type="caution">
    <text evidence="1">The sequence shown here is derived from an EMBL/GenBank/DDBJ whole genome shotgun (WGS) entry which is preliminary data.</text>
</comment>
<reference evidence="1 2" key="1">
    <citation type="submission" date="2019-05" db="EMBL/GenBank/DDBJ databases">
        <title>Draft genome sequence of Nonomuraea zeae DSM 100528.</title>
        <authorList>
            <person name="Saricaoglu S."/>
            <person name="Isik K."/>
        </authorList>
    </citation>
    <scope>NUCLEOTIDE SEQUENCE [LARGE SCALE GENOMIC DNA]</scope>
    <source>
        <strain evidence="1 2">DSM 100528</strain>
    </source>
</reference>
<name>A0A5S4FFX7_9ACTN</name>
<dbReference type="Proteomes" id="UP000306628">
    <property type="component" value="Unassembled WGS sequence"/>
</dbReference>
<sequence>MPAEYGSWSTAYDRFQLGARAGDFERLMHAMIAKDAARGQADLHLISQRGLHHGPCPPPRR</sequence>
<keyword evidence="2" id="KW-1185">Reference proteome</keyword>
<gene>
    <name evidence="1" type="ORF">ETD85_54005</name>
</gene>
<evidence type="ECO:0000313" key="1">
    <source>
        <dbReference type="EMBL" id="TMR17956.1"/>
    </source>
</evidence>
<dbReference type="OrthoDB" id="4546548at2"/>
<proteinExistence type="predicted"/>
<organism evidence="1 2">
    <name type="scientific">Nonomuraea zeae</name>
    <dbReference type="NCBI Taxonomy" id="1642303"/>
    <lineage>
        <taxon>Bacteria</taxon>
        <taxon>Bacillati</taxon>
        <taxon>Actinomycetota</taxon>
        <taxon>Actinomycetes</taxon>
        <taxon>Streptosporangiales</taxon>
        <taxon>Streptosporangiaceae</taxon>
        <taxon>Nonomuraea</taxon>
    </lineage>
</organism>
<protein>
    <submittedName>
        <fullName evidence="1">Transposase</fullName>
    </submittedName>
</protein>
<accession>A0A5S4FFX7</accession>
<evidence type="ECO:0000313" key="2">
    <source>
        <dbReference type="Proteomes" id="UP000306628"/>
    </source>
</evidence>